<proteinExistence type="predicted"/>
<dbReference type="AlphaFoldDB" id="A0A7C3F0U6"/>
<gene>
    <name evidence="1" type="ORF">ENS19_00405</name>
</gene>
<accession>A0A7C3F0U6</accession>
<organism evidence="1">
    <name type="scientific">Candidatus Methanomethylicus mesodigestus</name>
    <dbReference type="NCBI Taxonomy" id="1867258"/>
    <lineage>
        <taxon>Archaea</taxon>
        <taxon>Thermoproteota</taxon>
        <taxon>Methanosuratincolia</taxon>
        <taxon>Candidatus Methanomethylicales</taxon>
        <taxon>Candidatus Methanomethylicaceae</taxon>
        <taxon>Candidatus Methanomethylicus</taxon>
    </lineage>
</organism>
<evidence type="ECO:0000313" key="1">
    <source>
        <dbReference type="EMBL" id="HFK19728.1"/>
    </source>
</evidence>
<comment type="caution">
    <text evidence="1">The sequence shown here is derived from an EMBL/GenBank/DDBJ whole genome shotgun (WGS) entry which is preliminary data.</text>
</comment>
<dbReference type="EMBL" id="DSTX01000001">
    <property type="protein sequence ID" value="HFK19728.1"/>
    <property type="molecule type" value="Genomic_DNA"/>
</dbReference>
<reference evidence="1" key="1">
    <citation type="journal article" date="2020" name="mSystems">
        <title>Genome- and Community-Level Interaction Insights into Carbon Utilization and Element Cycling Functions of Hydrothermarchaeota in Hydrothermal Sediment.</title>
        <authorList>
            <person name="Zhou Z."/>
            <person name="Liu Y."/>
            <person name="Xu W."/>
            <person name="Pan J."/>
            <person name="Luo Z.H."/>
            <person name="Li M."/>
        </authorList>
    </citation>
    <scope>NUCLEOTIDE SEQUENCE [LARGE SCALE GENOMIC DNA]</scope>
    <source>
        <strain evidence="1">SpSt-468</strain>
    </source>
</reference>
<sequence>MDLGSCRSVMRIRFSKGDRINGFAILISGGTEAAKRLKEKRIPFTVSGPDDFLLGGEAGPGKEVIGLAKASLGDVFIVVTDSKRLKGVPWVSRYGGSTASEKALQLIEDLVDLLPTANMIFLLSDGDAWRFGGCRFFMPEAKLRELAKTCPVLGSGE</sequence>
<protein>
    <submittedName>
        <fullName evidence="1">Uncharacterized protein</fullName>
    </submittedName>
</protein>
<name>A0A7C3F0U6_9CREN</name>